<dbReference type="RefSeq" id="WP_066668502.1">
    <property type="nucleotide sequence ID" value="NZ_CP016171.1"/>
</dbReference>
<protein>
    <submittedName>
        <fullName evidence="1">Uncharacterized protein</fullName>
    </submittedName>
</protein>
<accession>A0A193FTE4</accession>
<organism evidence="1 2">
    <name type="scientific">Bordetella bronchialis</name>
    <dbReference type="NCBI Taxonomy" id="463025"/>
    <lineage>
        <taxon>Bacteria</taxon>
        <taxon>Pseudomonadati</taxon>
        <taxon>Pseudomonadota</taxon>
        <taxon>Betaproteobacteria</taxon>
        <taxon>Burkholderiales</taxon>
        <taxon>Alcaligenaceae</taxon>
        <taxon>Bordetella</taxon>
    </lineage>
</organism>
<evidence type="ECO:0000313" key="1">
    <source>
        <dbReference type="EMBL" id="ANN70910.1"/>
    </source>
</evidence>
<evidence type="ECO:0000313" key="2">
    <source>
        <dbReference type="Proteomes" id="UP000092213"/>
    </source>
</evidence>
<reference evidence="1 2" key="1">
    <citation type="submission" date="2016-06" db="EMBL/GenBank/DDBJ databases">
        <title>Complete genome sequences of Bordetella bronchialis and Bordetella flabilis.</title>
        <authorList>
            <person name="LiPuma J.J."/>
            <person name="Spilker T."/>
        </authorList>
    </citation>
    <scope>NUCLEOTIDE SEQUENCE [LARGE SCALE GENOMIC DNA]</scope>
    <source>
        <strain evidence="1 2">AU17976</strain>
    </source>
</reference>
<dbReference type="Proteomes" id="UP000092213">
    <property type="component" value="Chromosome"/>
</dbReference>
<proteinExistence type="predicted"/>
<sequence length="84" mass="8915">MSAPSNPPVRAPAPRLVKATVARGHTVLDMDGKRCIAGAEIELPAADVKRLRSIGYLVDPEKPPVRLDIGPSFGSYGGPQIRRG</sequence>
<name>A0A193FTE4_9BORD</name>
<dbReference type="EMBL" id="CP016171">
    <property type="protein sequence ID" value="ANN70910.1"/>
    <property type="molecule type" value="Genomic_DNA"/>
</dbReference>
<gene>
    <name evidence="1" type="ORF">BAU08_05810</name>
</gene>
<dbReference type="STRING" id="463025.BAU08_05810"/>
<dbReference type="AlphaFoldDB" id="A0A193FTE4"/>